<feature type="domain" description="WSC" evidence="3">
    <location>
        <begin position="97"/>
        <end position="189"/>
    </location>
</feature>
<dbReference type="RefSeq" id="XP_031089852.1">
    <property type="nucleotide sequence ID" value="XM_031224610.1"/>
</dbReference>
<sequence>MEISTVVTSASTENLSSETSSGESTTVSFSSRGPEASSSSTSQTTAETESTEISTQQQTSPATSVSTPESSTSPSLTTSTTSSTPSASPRNIQVLDGYDFVACLRSDEGFPTFTEVASQANMTTEICVDLSAGSIYVGVYEETCYKADSLDGSEIVEDDRCGLRCPGDPTLFCGGTTGGSGGLRFFLFLRFQFFFLLLLLFSPLFGGFTGLRKTGFFINIRVNCSDKLHAISLLFFNILSSDFSIINWPIRTIHVTKGVTYTEIVIAETVTTVTYVTIDPSQPEVLISTCIPVTLQYTPCNCDHQEYPPVDMTTIISSCDACGYQGQNVVTMVVPVAACETGSGTYNPSGLIEDEAWNHRYPDQIEGHQIYTGNDADAKSQSQPTQGEQNGQGPDYENGSDIEAATEGSGGEAENKQPVPPQSTQGRGNGKEPDYKNGPLSTKAASQGPEEKERQGKTANPLPTQDQQNTDRPGDEKDQSSFAVQTSAEDNTKNGPIVSASQPSSALNPSKSLPPQDQQFSSDSFPIETSVVPAPAPDTSTSPSQLVTVHGHHPAVSTTFATEVGVTKEAEAPDSTYSFSPLGSGESSSIPSLIPSSKACRNQVMYWSVMVVMVGVVLVF</sequence>
<feature type="compositionally biased region" description="Low complexity" evidence="1">
    <location>
        <begin position="8"/>
        <end position="89"/>
    </location>
</feature>
<dbReference type="GeneID" id="42053785"/>
<dbReference type="VEuPathDB" id="FungiDB:FPRO_08909"/>
<evidence type="ECO:0000313" key="5">
    <source>
        <dbReference type="Proteomes" id="UP000183971"/>
    </source>
</evidence>
<dbReference type="InterPro" id="IPR002889">
    <property type="entry name" value="WSC_carb-bd"/>
</dbReference>
<evidence type="ECO:0000313" key="4">
    <source>
        <dbReference type="EMBL" id="CZR49350.1"/>
    </source>
</evidence>
<feature type="compositionally biased region" description="Polar residues" evidence="1">
    <location>
        <begin position="480"/>
        <end position="489"/>
    </location>
</feature>
<name>A0A1L7W9S3_FUSPR</name>
<dbReference type="Pfam" id="PF01822">
    <property type="entry name" value="WSC"/>
    <property type="match status" value="1"/>
</dbReference>
<dbReference type="EMBL" id="FJOF01000016">
    <property type="protein sequence ID" value="CZR49350.1"/>
    <property type="molecule type" value="Genomic_DNA"/>
</dbReference>
<feature type="compositionally biased region" description="Polar residues" evidence="1">
    <location>
        <begin position="457"/>
        <end position="471"/>
    </location>
</feature>
<feature type="transmembrane region" description="Helical" evidence="2">
    <location>
        <begin position="193"/>
        <end position="211"/>
    </location>
</feature>
<feature type="region of interest" description="Disordered" evidence="1">
    <location>
        <begin position="1"/>
        <end position="90"/>
    </location>
</feature>
<feature type="region of interest" description="Disordered" evidence="1">
    <location>
        <begin position="374"/>
        <end position="544"/>
    </location>
</feature>
<keyword evidence="5" id="KW-1185">Reference proteome</keyword>
<evidence type="ECO:0000256" key="2">
    <source>
        <dbReference type="SAM" id="Phobius"/>
    </source>
</evidence>
<accession>A0A1L7W9S3</accession>
<gene>
    <name evidence="4" type="ORF">FPRO_08909</name>
</gene>
<keyword evidence="2" id="KW-0472">Membrane</keyword>
<comment type="caution">
    <text evidence="4">The sequence shown here is derived from an EMBL/GenBank/DDBJ whole genome shotgun (WGS) entry which is preliminary data.</text>
</comment>
<dbReference type="AlphaFoldDB" id="A0A1L7W9S3"/>
<proteinExistence type="predicted"/>
<keyword evidence="2" id="KW-0812">Transmembrane</keyword>
<dbReference type="PROSITE" id="PS51212">
    <property type="entry name" value="WSC"/>
    <property type="match status" value="1"/>
</dbReference>
<evidence type="ECO:0000259" key="3">
    <source>
        <dbReference type="PROSITE" id="PS51212"/>
    </source>
</evidence>
<dbReference type="Proteomes" id="UP000183971">
    <property type="component" value="Unassembled WGS sequence"/>
</dbReference>
<protein>
    <submittedName>
        <fullName evidence="4">Related to MUC1-Extracellular alpha-1,4-glucan glucosidase</fullName>
    </submittedName>
</protein>
<feature type="compositionally biased region" description="Polar residues" evidence="1">
    <location>
        <begin position="499"/>
        <end position="524"/>
    </location>
</feature>
<evidence type="ECO:0000256" key="1">
    <source>
        <dbReference type="SAM" id="MobiDB-lite"/>
    </source>
</evidence>
<keyword evidence="2" id="KW-1133">Transmembrane helix</keyword>
<feature type="compositionally biased region" description="Polar residues" evidence="1">
    <location>
        <begin position="379"/>
        <end position="392"/>
    </location>
</feature>
<reference evidence="5" key="1">
    <citation type="journal article" date="2016" name="Genome Biol. Evol.">
        <title>Comparative 'omics' of the Fusarium fujikuroi species complex highlights differences in genetic potential and metabolite synthesis.</title>
        <authorList>
            <person name="Niehaus E.-M."/>
            <person name="Muensterkoetter M."/>
            <person name="Proctor R.H."/>
            <person name="Brown D.W."/>
            <person name="Sharon A."/>
            <person name="Idan Y."/>
            <person name="Oren-Young L."/>
            <person name="Sieber C.M."/>
            <person name="Novak O."/>
            <person name="Pencik A."/>
            <person name="Tarkowska D."/>
            <person name="Hromadova K."/>
            <person name="Freeman S."/>
            <person name="Maymon M."/>
            <person name="Elazar M."/>
            <person name="Youssef S.A."/>
            <person name="El-Shabrawy E.S.M."/>
            <person name="Shalaby A.B.A."/>
            <person name="Houterman P."/>
            <person name="Brock N.L."/>
            <person name="Burkhardt I."/>
            <person name="Tsavkelova E.A."/>
            <person name="Dickschat J.S."/>
            <person name="Galuszka P."/>
            <person name="Gueldener U."/>
            <person name="Tudzynski B."/>
        </authorList>
    </citation>
    <scope>NUCLEOTIDE SEQUENCE [LARGE SCALE GENOMIC DNA]</scope>
    <source>
        <strain evidence="5">ET1</strain>
    </source>
</reference>
<organism evidence="4 5">
    <name type="scientific">Fusarium proliferatum (strain ET1)</name>
    <name type="common">Orchid endophyte fungus</name>
    <dbReference type="NCBI Taxonomy" id="1227346"/>
    <lineage>
        <taxon>Eukaryota</taxon>
        <taxon>Fungi</taxon>
        <taxon>Dikarya</taxon>
        <taxon>Ascomycota</taxon>
        <taxon>Pezizomycotina</taxon>
        <taxon>Sordariomycetes</taxon>
        <taxon>Hypocreomycetidae</taxon>
        <taxon>Hypocreales</taxon>
        <taxon>Nectriaceae</taxon>
        <taxon>Fusarium</taxon>
        <taxon>Fusarium fujikuroi species complex</taxon>
    </lineage>
</organism>